<accession>A0ABV5F5F5</accession>
<dbReference type="RefSeq" id="WP_382384269.1">
    <property type="nucleotide sequence ID" value="NZ_JBHMEZ010000026.1"/>
</dbReference>
<evidence type="ECO:0000313" key="2">
    <source>
        <dbReference type="Proteomes" id="UP001589605"/>
    </source>
</evidence>
<comment type="caution">
    <text evidence="1">The sequence shown here is derived from an EMBL/GenBank/DDBJ whole genome shotgun (WGS) entry which is preliminary data.</text>
</comment>
<keyword evidence="2" id="KW-1185">Reference proteome</keyword>
<name>A0ABV5F5F5_9FLAO</name>
<protein>
    <submittedName>
        <fullName evidence="1">Uncharacterized protein</fullName>
    </submittedName>
</protein>
<organism evidence="1 2">
    <name type="scientific">Formosa undariae</name>
    <dbReference type="NCBI Taxonomy" id="1325436"/>
    <lineage>
        <taxon>Bacteria</taxon>
        <taxon>Pseudomonadati</taxon>
        <taxon>Bacteroidota</taxon>
        <taxon>Flavobacteriia</taxon>
        <taxon>Flavobacteriales</taxon>
        <taxon>Flavobacteriaceae</taxon>
        <taxon>Formosa</taxon>
    </lineage>
</organism>
<reference evidence="1 2" key="1">
    <citation type="submission" date="2024-09" db="EMBL/GenBank/DDBJ databases">
        <authorList>
            <person name="Sun Q."/>
            <person name="Mori K."/>
        </authorList>
    </citation>
    <scope>NUCLEOTIDE SEQUENCE [LARGE SCALE GENOMIC DNA]</scope>
    <source>
        <strain evidence="1 2">CECT 8286</strain>
    </source>
</reference>
<evidence type="ECO:0000313" key="1">
    <source>
        <dbReference type="EMBL" id="MFB9054629.1"/>
    </source>
</evidence>
<proteinExistence type="predicted"/>
<dbReference type="EMBL" id="JBHMEZ010000026">
    <property type="protein sequence ID" value="MFB9054629.1"/>
    <property type="molecule type" value="Genomic_DNA"/>
</dbReference>
<dbReference type="Proteomes" id="UP001589605">
    <property type="component" value="Unassembled WGS sequence"/>
</dbReference>
<gene>
    <name evidence="1" type="ORF">ACFFVB_16190</name>
</gene>
<sequence length="186" mass="21747">MRKILLIFIIGVLFANCANKKDEPTSETQRDLEKAQNENQIELEYIDRWNQIELAQTDDKYGEWGGDSDIILIYSDGEKVFANYSRYLGSYEPPIPPKENEKQKKWYEYKKLERNIDSIELSFDQILLIENAILELTKTKIKSETNISHSGIVNSVISKDSSLIIKDYPSNKWKSFQRLKNSIMEK</sequence>